<evidence type="ECO:0000256" key="17">
    <source>
        <dbReference type="PROSITE-ProRule" id="PRU00703"/>
    </source>
</evidence>
<feature type="domain" description="CBS" evidence="20">
    <location>
        <begin position="92"/>
        <end position="149"/>
    </location>
</feature>
<keyword evidence="9 13" id="KW-0560">Oxidoreductase</keyword>
<evidence type="ECO:0000256" key="19">
    <source>
        <dbReference type="RuleBase" id="RU003928"/>
    </source>
</evidence>
<feature type="active site" description="Proton acceptor" evidence="13 14">
    <location>
        <position position="398"/>
    </location>
</feature>
<dbReference type="SMART" id="SM00116">
    <property type="entry name" value="CBS"/>
    <property type="match status" value="2"/>
</dbReference>
<evidence type="ECO:0000256" key="4">
    <source>
        <dbReference type="ARBA" id="ARBA00022723"/>
    </source>
</evidence>
<dbReference type="GO" id="GO:0006177">
    <property type="term" value="P:GMP biosynthetic process"/>
    <property type="evidence" value="ECO:0007669"/>
    <property type="project" value="UniProtKB-UniRule"/>
</dbReference>
<sequence>MRIIEEALTFDDVLLVPDYSDILPRDVDLSVQLARDIRLNIPLFAAAMDTVSEARLAIALAQLGGIAIIHKNMTPEQQAAEVRKVKRFESGVIRDPLTTTPNTTVGEVRAITQEHKFSGLPVLENGKVVGIVPRRDLRYMEDDVLVREVMTPQARLVTAKENASTEEIKALLHKHRIEKVLLVDDGFTLKGLVTVKDLRSARDYPLACKDQNESLRVGAAIGPGGDSERRIELLTAAGVDIIVVDTAHGHSKGVLDRVRDLRRQHPDLVIVGGNIATADAAIALADAGADVVKVGIGPGSICTTRIVAGVGVPQISAVSNVAQAMKGRPVTVIADGGLRYSGDIAKAIAAGAHAVMVGGLLAGTEESPGEVELYEGRSYKAYRGMGSLGAMSAGSADRYFQGGQKAEKFVPEGIEGRVPYKGAVSAVIEQLMGGLRSSMGYTGCRNLAEMREKPRFVRISNAGMQESHVHDVTITKEPPNYRR</sequence>
<feature type="binding site" description="in other chain" evidence="13 16">
    <location>
        <position position="297"/>
    </location>
    <ligand>
        <name>K(+)</name>
        <dbReference type="ChEBI" id="CHEBI:29103"/>
        <note>ligand shared between two tetrameric partners</note>
    </ligand>
</feature>
<evidence type="ECO:0000256" key="1">
    <source>
        <dbReference type="ARBA" id="ARBA00001958"/>
    </source>
</evidence>
<feature type="binding site" evidence="13">
    <location>
        <position position="468"/>
    </location>
    <ligand>
        <name>K(+)</name>
        <dbReference type="ChEBI" id="CHEBI:29103"/>
        <note>ligand shared between two tetrameric partners</note>
    </ligand>
</feature>
<feature type="binding site" evidence="13">
    <location>
        <begin position="382"/>
        <end position="386"/>
    </location>
    <ligand>
        <name>IMP</name>
        <dbReference type="ChEBI" id="CHEBI:58053"/>
    </ligand>
</feature>
<dbReference type="SUPFAM" id="SSF54631">
    <property type="entry name" value="CBS-domain pair"/>
    <property type="match status" value="1"/>
</dbReference>
<evidence type="ECO:0000256" key="6">
    <source>
        <dbReference type="ARBA" id="ARBA00022749"/>
    </source>
</evidence>
<protein>
    <recommendedName>
        <fullName evidence="13 19">Inosine-5'-monophosphate dehydrogenase</fullName>
        <shortName evidence="13">IMP dehydrogenase</shortName>
        <shortName evidence="13">IMPD</shortName>
        <shortName evidence="13">IMPDH</shortName>
        <ecNumber evidence="13 19">1.1.1.205</ecNumber>
    </recommendedName>
</protein>
<keyword evidence="10 13" id="KW-0520">NAD</keyword>
<evidence type="ECO:0000256" key="18">
    <source>
        <dbReference type="RuleBase" id="RU003927"/>
    </source>
</evidence>
<feature type="binding site" evidence="13 15">
    <location>
        <begin position="295"/>
        <end position="297"/>
    </location>
    <ligand>
        <name>NAD(+)</name>
        <dbReference type="ChEBI" id="CHEBI:57540"/>
    </ligand>
</feature>
<dbReference type="AlphaFoldDB" id="A0A1C3H3M6"/>
<keyword evidence="7 13" id="KW-0658">Purine biosynthesis</keyword>
<organism evidence="21 22">
    <name type="scientific">Cardiobacterium hominis</name>
    <dbReference type="NCBI Taxonomy" id="2718"/>
    <lineage>
        <taxon>Bacteria</taxon>
        <taxon>Pseudomonadati</taxon>
        <taxon>Pseudomonadota</taxon>
        <taxon>Gammaproteobacteria</taxon>
        <taxon>Cardiobacteriales</taxon>
        <taxon>Cardiobacteriaceae</taxon>
        <taxon>Cardiobacterium</taxon>
    </lineage>
</organism>
<comment type="similarity">
    <text evidence="2 13 18">Belongs to the IMPDH/GMPR family.</text>
</comment>
<gene>
    <name evidence="13" type="primary">guaB</name>
    <name evidence="21" type="ORF">CHUV0807_1004</name>
</gene>
<keyword evidence="6 13" id="KW-0332">GMP biosynthesis</keyword>
<reference evidence="22" key="1">
    <citation type="submission" date="2016-04" db="EMBL/GenBank/DDBJ databases">
        <authorList>
            <person name="Tagini F."/>
        </authorList>
    </citation>
    <scope>NUCLEOTIDE SEQUENCE [LARGE SCALE GENOMIC DNA]</scope>
    <source>
        <strain evidence="22">CHUV0807</strain>
    </source>
</reference>
<evidence type="ECO:0000256" key="8">
    <source>
        <dbReference type="ARBA" id="ARBA00022958"/>
    </source>
</evidence>
<feature type="binding site" evidence="13">
    <location>
        <position position="300"/>
    </location>
    <ligand>
        <name>IMP</name>
        <dbReference type="ChEBI" id="CHEBI:58053"/>
    </ligand>
</feature>
<dbReference type="NCBIfam" id="TIGR01302">
    <property type="entry name" value="IMP_dehydrog"/>
    <property type="match status" value="1"/>
</dbReference>
<evidence type="ECO:0000259" key="20">
    <source>
        <dbReference type="PROSITE" id="PS51371"/>
    </source>
</evidence>
<dbReference type="Pfam" id="PF00571">
    <property type="entry name" value="CBS"/>
    <property type="match status" value="2"/>
</dbReference>
<dbReference type="GO" id="GO:0003938">
    <property type="term" value="F:IMP dehydrogenase activity"/>
    <property type="evidence" value="ECO:0007669"/>
    <property type="project" value="UniProtKB-UniRule"/>
</dbReference>
<comment type="catalytic activity">
    <reaction evidence="12 13 19">
        <text>IMP + NAD(+) + H2O = XMP + NADH + H(+)</text>
        <dbReference type="Rhea" id="RHEA:11708"/>
        <dbReference type="ChEBI" id="CHEBI:15377"/>
        <dbReference type="ChEBI" id="CHEBI:15378"/>
        <dbReference type="ChEBI" id="CHEBI:57464"/>
        <dbReference type="ChEBI" id="CHEBI:57540"/>
        <dbReference type="ChEBI" id="CHEBI:57945"/>
        <dbReference type="ChEBI" id="CHEBI:58053"/>
        <dbReference type="EC" id="1.1.1.205"/>
    </reaction>
</comment>
<comment type="function">
    <text evidence="13">Catalyzes the conversion of inosine 5'-phosphate (IMP) to xanthosine 5'-phosphate (XMP), the first committed and rate-limiting step in the de novo synthesis of guanine nucleotides, and therefore plays an important role in the regulation of cell growth.</text>
</comment>
<comment type="subunit">
    <text evidence="3 13">Homotetramer.</text>
</comment>
<evidence type="ECO:0000256" key="12">
    <source>
        <dbReference type="ARBA" id="ARBA00048028"/>
    </source>
</evidence>
<dbReference type="GO" id="GO:0046872">
    <property type="term" value="F:metal ion binding"/>
    <property type="evidence" value="ECO:0007669"/>
    <property type="project" value="UniProtKB-UniRule"/>
</dbReference>
<comment type="cofactor">
    <cofactor evidence="1 13">
        <name>K(+)</name>
        <dbReference type="ChEBI" id="CHEBI:29103"/>
    </cofactor>
</comment>
<keyword evidence="5" id="KW-0677">Repeat</keyword>
<dbReference type="PANTHER" id="PTHR11911">
    <property type="entry name" value="INOSINE-5-MONOPHOSPHATE DEHYDROGENASE RELATED"/>
    <property type="match status" value="1"/>
</dbReference>
<dbReference type="PIRSF" id="PIRSF000130">
    <property type="entry name" value="IMPDH"/>
    <property type="match status" value="1"/>
</dbReference>
<dbReference type="PROSITE" id="PS51371">
    <property type="entry name" value="CBS"/>
    <property type="match status" value="2"/>
</dbReference>
<dbReference type="InterPro" id="IPR001093">
    <property type="entry name" value="IMP_DH_GMPRt"/>
</dbReference>
<dbReference type="Pfam" id="PF00478">
    <property type="entry name" value="IMPDH"/>
    <property type="match status" value="1"/>
</dbReference>
<dbReference type="EMBL" id="FKLO01000038">
    <property type="protein sequence ID" value="SAM62339.1"/>
    <property type="molecule type" value="Genomic_DNA"/>
</dbReference>
<dbReference type="SUPFAM" id="SSF51412">
    <property type="entry name" value="Inosine monophosphate dehydrogenase (IMPDH)"/>
    <property type="match status" value="1"/>
</dbReference>
<feature type="binding site" evidence="13">
    <location>
        <position position="412"/>
    </location>
    <ligand>
        <name>IMP</name>
        <dbReference type="ChEBI" id="CHEBI:58053"/>
    </ligand>
</feature>
<feature type="active site" description="Thioimidate intermediate" evidence="13 14">
    <location>
        <position position="302"/>
    </location>
</feature>
<keyword evidence="11 17" id="KW-0129">CBS domain</keyword>
<dbReference type="GO" id="GO:0000166">
    <property type="term" value="F:nucleotide binding"/>
    <property type="evidence" value="ECO:0007669"/>
    <property type="project" value="UniProtKB-UniRule"/>
</dbReference>
<feature type="binding site" evidence="13">
    <location>
        <position position="466"/>
    </location>
    <ligand>
        <name>K(+)</name>
        <dbReference type="ChEBI" id="CHEBI:29103"/>
        <note>ligand shared between two tetrameric partners</note>
    </ligand>
</feature>
<dbReference type="InterPro" id="IPR000644">
    <property type="entry name" value="CBS_dom"/>
</dbReference>
<name>A0A1C3H3M6_9GAMM</name>
<comment type="activity regulation">
    <text evidence="13">Mycophenolic acid (MPA) is a non-competitive inhibitor that prevents formation of the closed enzyme conformation by binding to the same site as the amobile flap. In contrast, mizoribine monophosphate (MZP) is a competitive inhibitor that induces the closed conformation. MPA is a potent inhibitor of mammalian IMPDHs but a poor inhibitor of the bacterial enzymes. MZP is a more potent inhibitor of bacterial IMPDH.</text>
</comment>
<feature type="binding site" description="in other chain" evidence="13 16">
    <location>
        <position position="299"/>
    </location>
    <ligand>
        <name>K(+)</name>
        <dbReference type="ChEBI" id="CHEBI:29103"/>
        <note>ligand shared between two tetrameric partners</note>
    </ligand>
</feature>
<evidence type="ECO:0000313" key="22">
    <source>
        <dbReference type="Proteomes" id="UP000190837"/>
    </source>
</evidence>
<evidence type="ECO:0000256" key="16">
    <source>
        <dbReference type="PIRSR" id="PIRSR000130-4"/>
    </source>
</evidence>
<dbReference type="Proteomes" id="UP000190837">
    <property type="component" value="Unassembled WGS sequence"/>
</dbReference>
<dbReference type="RefSeq" id="WP_079540189.1">
    <property type="nucleotide sequence ID" value="NZ_FKLO01000038.1"/>
</dbReference>
<evidence type="ECO:0000256" key="10">
    <source>
        <dbReference type="ARBA" id="ARBA00023027"/>
    </source>
</evidence>
<dbReference type="InterPro" id="IPR015875">
    <property type="entry name" value="IMP_DH/GMP_Rdtase_CS"/>
</dbReference>
<dbReference type="EC" id="1.1.1.205" evidence="13 19"/>
<feature type="binding site" evidence="13">
    <location>
        <begin position="358"/>
        <end position="359"/>
    </location>
    <ligand>
        <name>IMP</name>
        <dbReference type="ChEBI" id="CHEBI:58053"/>
    </ligand>
</feature>
<dbReference type="PANTHER" id="PTHR11911:SF111">
    <property type="entry name" value="INOSINE-5'-MONOPHOSPHATE DEHYDROGENASE"/>
    <property type="match status" value="1"/>
</dbReference>
<dbReference type="SMART" id="SM01240">
    <property type="entry name" value="IMPDH"/>
    <property type="match status" value="1"/>
</dbReference>
<feature type="binding site" evidence="15">
    <location>
        <begin position="245"/>
        <end position="247"/>
    </location>
    <ligand>
        <name>NAD(+)</name>
        <dbReference type="ChEBI" id="CHEBI:57540"/>
    </ligand>
</feature>
<evidence type="ECO:0000256" key="11">
    <source>
        <dbReference type="ARBA" id="ARBA00023122"/>
    </source>
</evidence>
<keyword evidence="8 13" id="KW-0630">Potassium</keyword>
<evidence type="ECO:0000313" key="21">
    <source>
        <dbReference type="EMBL" id="SAM62339.1"/>
    </source>
</evidence>
<evidence type="ECO:0000256" key="9">
    <source>
        <dbReference type="ARBA" id="ARBA00023002"/>
    </source>
</evidence>
<dbReference type="InterPro" id="IPR013785">
    <property type="entry name" value="Aldolase_TIM"/>
</dbReference>
<dbReference type="Gene3D" id="3.20.20.70">
    <property type="entry name" value="Aldolase class I"/>
    <property type="match status" value="1"/>
</dbReference>
<evidence type="ECO:0000256" key="14">
    <source>
        <dbReference type="PIRSR" id="PIRSR000130-1"/>
    </source>
</evidence>
<dbReference type="CDD" id="cd00381">
    <property type="entry name" value="IMPDH"/>
    <property type="match status" value="1"/>
</dbReference>
<feature type="binding site" evidence="13">
    <location>
        <position position="467"/>
    </location>
    <ligand>
        <name>K(+)</name>
        <dbReference type="ChEBI" id="CHEBI:29103"/>
        <note>ligand shared between two tetrameric partners</note>
    </ligand>
</feature>
<proteinExistence type="inferred from homology"/>
<evidence type="ECO:0000256" key="13">
    <source>
        <dbReference type="HAMAP-Rule" id="MF_01964"/>
    </source>
</evidence>
<dbReference type="InterPro" id="IPR005990">
    <property type="entry name" value="IMP_DH"/>
</dbReference>
<accession>A0A1C3H3M6</accession>
<evidence type="ECO:0000256" key="2">
    <source>
        <dbReference type="ARBA" id="ARBA00005502"/>
    </source>
</evidence>
<keyword evidence="4 13" id="KW-0479">Metal-binding</keyword>
<dbReference type="InterPro" id="IPR046342">
    <property type="entry name" value="CBS_dom_sf"/>
</dbReference>
<feature type="domain" description="CBS" evidence="20">
    <location>
        <begin position="150"/>
        <end position="208"/>
    </location>
</feature>
<dbReference type="FunFam" id="3.20.20.70:FF:000003">
    <property type="entry name" value="GMP reductase"/>
    <property type="match status" value="1"/>
</dbReference>
<feature type="binding site" evidence="13">
    <location>
        <begin position="335"/>
        <end position="337"/>
    </location>
    <ligand>
        <name>IMP</name>
        <dbReference type="ChEBI" id="CHEBI:58053"/>
    </ligand>
</feature>
<dbReference type="GO" id="GO:0006183">
    <property type="term" value="P:GTP biosynthetic process"/>
    <property type="evidence" value="ECO:0007669"/>
    <property type="project" value="TreeGrafter"/>
</dbReference>
<comment type="pathway">
    <text evidence="13 19">Purine metabolism; XMP biosynthesis via de novo pathway; XMP from IMP: step 1/1.</text>
</comment>
<comment type="caution">
    <text evidence="13">Lacks conserved residue(s) required for the propagation of feature annotation.</text>
</comment>
<dbReference type="CDD" id="cd04601">
    <property type="entry name" value="CBS_pair_IMPDH"/>
    <property type="match status" value="1"/>
</dbReference>
<evidence type="ECO:0000256" key="15">
    <source>
        <dbReference type="PIRSR" id="PIRSR000130-3"/>
    </source>
</evidence>
<feature type="binding site" evidence="13">
    <location>
        <position position="245"/>
    </location>
    <ligand>
        <name>NAD(+)</name>
        <dbReference type="ChEBI" id="CHEBI:57540"/>
    </ligand>
</feature>
<evidence type="ECO:0000256" key="5">
    <source>
        <dbReference type="ARBA" id="ARBA00022737"/>
    </source>
</evidence>
<evidence type="ECO:0000256" key="7">
    <source>
        <dbReference type="ARBA" id="ARBA00022755"/>
    </source>
</evidence>
<dbReference type="UniPathway" id="UPA00601">
    <property type="reaction ID" value="UER00295"/>
</dbReference>
<feature type="binding site" description="in other chain" evidence="13 16">
    <location>
        <position position="302"/>
    </location>
    <ligand>
        <name>K(+)</name>
        <dbReference type="ChEBI" id="CHEBI:29103"/>
        <note>ligand shared between two tetrameric partners</note>
    </ligand>
</feature>
<dbReference type="PROSITE" id="PS00487">
    <property type="entry name" value="IMP_DH_GMP_RED"/>
    <property type="match status" value="1"/>
</dbReference>
<evidence type="ECO:0000256" key="3">
    <source>
        <dbReference type="ARBA" id="ARBA00011881"/>
    </source>
</evidence>
<dbReference type="HAMAP" id="MF_01964">
    <property type="entry name" value="IMPDH"/>
    <property type="match status" value="1"/>
</dbReference>